<feature type="compositionally biased region" description="Acidic residues" evidence="1">
    <location>
        <begin position="346"/>
        <end position="356"/>
    </location>
</feature>
<name>A0AAN6QKC3_9PEZI</name>
<keyword evidence="3" id="KW-1185">Reference proteome</keyword>
<organism evidence="2 3">
    <name type="scientific">Canariomyces notabilis</name>
    <dbReference type="NCBI Taxonomy" id="2074819"/>
    <lineage>
        <taxon>Eukaryota</taxon>
        <taxon>Fungi</taxon>
        <taxon>Dikarya</taxon>
        <taxon>Ascomycota</taxon>
        <taxon>Pezizomycotina</taxon>
        <taxon>Sordariomycetes</taxon>
        <taxon>Sordariomycetidae</taxon>
        <taxon>Sordariales</taxon>
        <taxon>Chaetomiaceae</taxon>
        <taxon>Canariomyces</taxon>
    </lineage>
</organism>
<feature type="region of interest" description="Disordered" evidence="1">
    <location>
        <begin position="258"/>
        <end position="289"/>
    </location>
</feature>
<dbReference type="SUPFAM" id="SSF140361">
    <property type="entry name" value="MIT domain-like"/>
    <property type="match status" value="1"/>
</dbReference>
<protein>
    <submittedName>
        <fullName evidence="2">Uncharacterized protein</fullName>
    </submittedName>
</protein>
<feature type="compositionally biased region" description="Basic and acidic residues" evidence="1">
    <location>
        <begin position="201"/>
        <end position="217"/>
    </location>
</feature>
<feature type="compositionally biased region" description="Basic and acidic residues" evidence="1">
    <location>
        <begin position="172"/>
        <end position="192"/>
    </location>
</feature>
<dbReference type="PANTHER" id="PTHR40130:SF1">
    <property type="entry name" value="SPINDLE POLE BODY-ASSOCIATED PROTEIN CUT12 DOMAIN-CONTAINING PROTEIN"/>
    <property type="match status" value="1"/>
</dbReference>
<feature type="compositionally biased region" description="Basic and acidic residues" evidence="1">
    <location>
        <begin position="92"/>
        <end position="110"/>
    </location>
</feature>
<dbReference type="Gene3D" id="1.20.58.80">
    <property type="entry name" value="Phosphotransferase system, lactose/cellobiose-type IIA subunit"/>
    <property type="match status" value="1"/>
</dbReference>
<evidence type="ECO:0000256" key="1">
    <source>
        <dbReference type="SAM" id="MobiDB-lite"/>
    </source>
</evidence>
<sequence>MESSPLTKAHDHARAAAIATHSADTTVAISEHAQAAGEFANASKSTTSIEALRTLKLLEQHHKRLSELLKLPIGPPSHSSVENDIIEEEEEKERSGLDDSKTPRPREEAPVSKQASQVKPLPTLAHPRYPGRNLSSSIASNLASARGIRARYSTQPLTPSVSNDQAPGSLEARPRREGSIRSKASDSLDHARKPSWVPPVIKEDTVQEAPKSPKSEADSSAPSEDGFSRFYNTFGSLINRLSAPLAFAGLPLISEESTSAATTTVPSEPASRRPRQRPSTSTAEPDLSKIYSRATLRSLARDGHGPSDSFYVVPTSGHTASYASILNHENKEKRRMAASLHRGNDDADDNEDDDDFVDARESQATAAPPLSPTLRKRLGSRGSRGDRDLRNTLEELQLENASLKDVLDKVSKRLHAFELNSQTSHLALAQSLRLQRPGSPMSSSGGAGHGSGPGDEALRRRNRELEEQLAELGKRMAELERDHVKLQQTVEKYRERWEKLKAGAKARREAQEQANDGEGSRK</sequence>
<reference evidence="2" key="1">
    <citation type="journal article" date="2023" name="Mol. Phylogenet. Evol.">
        <title>Genome-scale phylogeny and comparative genomics of the fungal order Sordariales.</title>
        <authorList>
            <person name="Hensen N."/>
            <person name="Bonometti L."/>
            <person name="Westerberg I."/>
            <person name="Brannstrom I.O."/>
            <person name="Guillou S."/>
            <person name="Cros-Aarteil S."/>
            <person name="Calhoun S."/>
            <person name="Haridas S."/>
            <person name="Kuo A."/>
            <person name="Mondo S."/>
            <person name="Pangilinan J."/>
            <person name="Riley R."/>
            <person name="LaButti K."/>
            <person name="Andreopoulos B."/>
            <person name="Lipzen A."/>
            <person name="Chen C."/>
            <person name="Yan M."/>
            <person name="Daum C."/>
            <person name="Ng V."/>
            <person name="Clum A."/>
            <person name="Steindorff A."/>
            <person name="Ohm R.A."/>
            <person name="Martin F."/>
            <person name="Silar P."/>
            <person name="Natvig D.O."/>
            <person name="Lalanne C."/>
            <person name="Gautier V."/>
            <person name="Ament-Velasquez S.L."/>
            <person name="Kruys A."/>
            <person name="Hutchinson M.I."/>
            <person name="Powell A.J."/>
            <person name="Barry K."/>
            <person name="Miller A.N."/>
            <person name="Grigoriev I.V."/>
            <person name="Debuchy R."/>
            <person name="Gladieux P."/>
            <person name="Hiltunen Thoren M."/>
            <person name="Johannesson H."/>
        </authorList>
    </citation>
    <scope>NUCLEOTIDE SEQUENCE</scope>
    <source>
        <strain evidence="2">CBS 508.74</strain>
    </source>
</reference>
<evidence type="ECO:0000313" key="2">
    <source>
        <dbReference type="EMBL" id="KAK4109565.1"/>
    </source>
</evidence>
<feature type="region of interest" description="Disordered" evidence="1">
    <location>
        <begin position="333"/>
        <end position="389"/>
    </location>
</feature>
<gene>
    <name evidence="2" type="ORF">N656DRAFT_737593</name>
</gene>
<comment type="caution">
    <text evidence="2">The sequence shown here is derived from an EMBL/GenBank/DDBJ whole genome shotgun (WGS) entry which is preliminary data.</text>
</comment>
<dbReference type="RefSeq" id="XP_064667135.1">
    <property type="nucleotide sequence ID" value="XM_064812748.1"/>
</dbReference>
<dbReference type="Proteomes" id="UP001302812">
    <property type="component" value="Unassembled WGS sequence"/>
</dbReference>
<accession>A0AAN6QKC3</accession>
<evidence type="ECO:0000313" key="3">
    <source>
        <dbReference type="Proteomes" id="UP001302812"/>
    </source>
</evidence>
<feature type="compositionally biased region" description="Basic and acidic residues" evidence="1">
    <location>
        <begin position="501"/>
        <end position="511"/>
    </location>
</feature>
<feature type="region of interest" description="Disordered" evidence="1">
    <location>
        <begin position="501"/>
        <end position="522"/>
    </location>
</feature>
<feature type="compositionally biased region" description="Low complexity" evidence="1">
    <location>
        <begin position="258"/>
        <end position="269"/>
    </location>
</feature>
<dbReference type="GeneID" id="89936873"/>
<feature type="region of interest" description="Disordered" evidence="1">
    <location>
        <begin position="434"/>
        <end position="464"/>
    </location>
</feature>
<dbReference type="EMBL" id="MU853355">
    <property type="protein sequence ID" value="KAK4109565.1"/>
    <property type="molecule type" value="Genomic_DNA"/>
</dbReference>
<proteinExistence type="predicted"/>
<dbReference type="PANTHER" id="PTHR40130">
    <property type="entry name" value="EXPRESSED PROTEIN"/>
    <property type="match status" value="1"/>
</dbReference>
<dbReference type="AlphaFoldDB" id="A0AAN6QKC3"/>
<feature type="compositionally biased region" description="Polar residues" evidence="1">
    <location>
        <begin position="153"/>
        <end position="166"/>
    </location>
</feature>
<feature type="region of interest" description="Disordered" evidence="1">
    <location>
        <begin position="153"/>
        <end position="225"/>
    </location>
</feature>
<reference evidence="2" key="2">
    <citation type="submission" date="2023-05" db="EMBL/GenBank/DDBJ databases">
        <authorList>
            <consortium name="Lawrence Berkeley National Laboratory"/>
            <person name="Steindorff A."/>
            <person name="Hensen N."/>
            <person name="Bonometti L."/>
            <person name="Westerberg I."/>
            <person name="Brannstrom I.O."/>
            <person name="Guillou S."/>
            <person name="Cros-Aarteil S."/>
            <person name="Calhoun S."/>
            <person name="Haridas S."/>
            <person name="Kuo A."/>
            <person name="Mondo S."/>
            <person name="Pangilinan J."/>
            <person name="Riley R."/>
            <person name="Labutti K."/>
            <person name="Andreopoulos B."/>
            <person name="Lipzen A."/>
            <person name="Chen C."/>
            <person name="Yanf M."/>
            <person name="Daum C."/>
            <person name="Ng V."/>
            <person name="Clum A."/>
            <person name="Ohm R."/>
            <person name="Martin F."/>
            <person name="Silar P."/>
            <person name="Natvig D."/>
            <person name="Lalanne C."/>
            <person name="Gautier V."/>
            <person name="Ament-Velasquez S.L."/>
            <person name="Kruys A."/>
            <person name="Hutchinson M.I."/>
            <person name="Powell A.J."/>
            <person name="Barry K."/>
            <person name="Miller A.N."/>
            <person name="Grigoriev I.V."/>
            <person name="Debuchy R."/>
            <person name="Gladieux P."/>
            <person name="Thoren M.H."/>
            <person name="Johannesson H."/>
        </authorList>
    </citation>
    <scope>NUCLEOTIDE SEQUENCE</scope>
    <source>
        <strain evidence="2">CBS 508.74</strain>
    </source>
</reference>
<feature type="region of interest" description="Disordered" evidence="1">
    <location>
        <begin position="87"/>
        <end position="136"/>
    </location>
</feature>